<organism evidence="2 3">
    <name type="scientific">Hyaloscypha bicolor E</name>
    <dbReference type="NCBI Taxonomy" id="1095630"/>
    <lineage>
        <taxon>Eukaryota</taxon>
        <taxon>Fungi</taxon>
        <taxon>Dikarya</taxon>
        <taxon>Ascomycota</taxon>
        <taxon>Pezizomycotina</taxon>
        <taxon>Leotiomycetes</taxon>
        <taxon>Helotiales</taxon>
        <taxon>Hyaloscyphaceae</taxon>
        <taxon>Hyaloscypha</taxon>
        <taxon>Hyaloscypha bicolor</taxon>
    </lineage>
</organism>
<dbReference type="GeneID" id="36593377"/>
<dbReference type="GO" id="GO:0016787">
    <property type="term" value="F:hydrolase activity"/>
    <property type="evidence" value="ECO:0007669"/>
    <property type="project" value="UniProtKB-KW"/>
</dbReference>
<evidence type="ECO:0000313" key="2">
    <source>
        <dbReference type="EMBL" id="PMD52607.1"/>
    </source>
</evidence>
<dbReference type="EMBL" id="KZ613899">
    <property type="protein sequence ID" value="PMD52607.1"/>
    <property type="molecule type" value="Genomic_DNA"/>
</dbReference>
<reference evidence="2 3" key="1">
    <citation type="submission" date="2016-04" db="EMBL/GenBank/DDBJ databases">
        <title>A degradative enzymes factory behind the ericoid mycorrhizal symbiosis.</title>
        <authorList>
            <consortium name="DOE Joint Genome Institute"/>
            <person name="Martino E."/>
            <person name="Morin E."/>
            <person name="Grelet G."/>
            <person name="Kuo A."/>
            <person name="Kohler A."/>
            <person name="Daghino S."/>
            <person name="Barry K."/>
            <person name="Choi C."/>
            <person name="Cichocki N."/>
            <person name="Clum A."/>
            <person name="Copeland A."/>
            <person name="Hainaut M."/>
            <person name="Haridas S."/>
            <person name="Labutti K."/>
            <person name="Lindquist E."/>
            <person name="Lipzen A."/>
            <person name="Khouja H.-R."/>
            <person name="Murat C."/>
            <person name="Ohm R."/>
            <person name="Olson A."/>
            <person name="Spatafora J."/>
            <person name="Veneault-Fourrey C."/>
            <person name="Henrissat B."/>
            <person name="Grigoriev I."/>
            <person name="Martin F."/>
            <person name="Perotto S."/>
        </authorList>
    </citation>
    <scope>NUCLEOTIDE SEQUENCE [LARGE SCALE GENOMIC DNA]</scope>
    <source>
        <strain evidence="2 3">E</strain>
    </source>
</reference>
<evidence type="ECO:0000313" key="3">
    <source>
        <dbReference type="Proteomes" id="UP000235371"/>
    </source>
</evidence>
<accession>A0A2J6SPA5</accession>
<dbReference type="RefSeq" id="XP_024729511.1">
    <property type="nucleotide sequence ID" value="XM_024885300.1"/>
</dbReference>
<dbReference type="AlphaFoldDB" id="A0A2J6SPA5"/>
<sequence>MLRSFGTNRPPTPLWPEVLEKDIQIPLRDGSSNRARVYSPSSSSTIGKPLAVFAFGGGYITGSLETEEEDCRTWVKKCGGVAVSIGYRLAPEHAWPGPHEDMYDAVKWIASNYKDLDADPSKAFVLGGTSSGGTTMMAITHLWRDENHIPPVTGLFVSIPMSYHTPSALPEKYSQRDISYEQNKDAPVFNEITGNFIDSFVKPDPRDPLRCPLLWPTGHNNLPPMYMAVAEALREEGGVKTKLDIFGGLIHSFWGVFPAAEFSREYRGKAEEGLEWLVEQSKLNE</sequence>
<dbReference type="InterPro" id="IPR050466">
    <property type="entry name" value="Carboxylest/Gibb_receptor"/>
</dbReference>
<name>A0A2J6SPA5_9HELO</name>
<keyword evidence="2" id="KW-0378">Hydrolase</keyword>
<dbReference type="Pfam" id="PF07859">
    <property type="entry name" value="Abhydrolase_3"/>
    <property type="match status" value="1"/>
</dbReference>
<keyword evidence="3" id="KW-1185">Reference proteome</keyword>
<dbReference type="InParanoid" id="A0A2J6SPA5"/>
<dbReference type="OrthoDB" id="408631at2759"/>
<protein>
    <submittedName>
        <fullName evidence="2">Alpha/beta-hydrolase</fullName>
    </submittedName>
</protein>
<dbReference type="Gene3D" id="3.40.50.1820">
    <property type="entry name" value="alpha/beta hydrolase"/>
    <property type="match status" value="1"/>
</dbReference>
<evidence type="ECO:0000259" key="1">
    <source>
        <dbReference type="Pfam" id="PF07859"/>
    </source>
</evidence>
<dbReference type="PANTHER" id="PTHR23024">
    <property type="entry name" value="ARYLACETAMIDE DEACETYLASE"/>
    <property type="match status" value="1"/>
</dbReference>
<dbReference type="STRING" id="1095630.A0A2J6SPA5"/>
<feature type="domain" description="Alpha/beta hydrolase fold-3" evidence="1">
    <location>
        <begin position="52"/>
        <end position="232"/>
    </location>
</feature>
<dbReference type="InterPro" id="IPR013094">
    <property type="entry name" value="AB_hydrolase_3"/>
</dbReference>
<dbReference type="SUPFAM" id="SSF53474">
    <property type="entry name" value="alpha/beta-Hydrolases"/>
    <property type="match status" value="1"/>
</dbReference>
<dbReference type="PANTHER" id="PTHR23024:SF643">
    <property type="entry name" value="AB HYDROLASE SUPERFAMILY PROTEIN B1A11.02"/>
    <property type="match status" value="1"/>
</dbReference>
<dbReference type="Proteomes" id="UP000235371">
    <property type="component" value="Unassembled WGS sequence"/>
</dbReference>
<dbReference type="InterPro" id="IPR029058">
    <property type="entry name" value="AB_hydrolase_fold"/>
</dbReference>
<gene>
    <name evidence="2" type="ORF">K444DRAFT_647180</name>
</gene>
<proteinExistence type="predicted"/>